<dbReference type="Pfam" id="PF01757">
    <property type="entry name" value="Acyl_transf_3"/>
    <property type="match status" value="1"/>
</dbReference>
<evidence type="ECO:0000256" key="1">
    <source>
        <dbReference type="SAM" id="MobiDB-lite"/>
    </source>
</evidence>
<name>A0A852TSN0_9ACTN</name>
<dbReference type="AlphaFoldDB" id="A0A852TSN0"/>
<feature type="compositionally biased region" description="Basic residues" evidence="1">
    <location>
        <begin position="20"/>
        <end position="29"/>
    </location>
</feature>
<feature type="transmembrane region" description="Helical" evidence="2">
    <location>
        <begin position="96"/>
        <end position="118"/>
    </location>
</feature>
<keyword evidence="2" id="KW-1133">Transmembrane helix</keyword>
<evidence type="ECO:0000259" key="3">
    <source>
        <dbReference type="Pfam" id="PF01757"/>
    </source>
</evidence>
<gene>
    <name evidence="4" type="ORF">HDA32_000863</name>
</gene>
<sequence length="436" mass="45937">MTATNGDPVRRGHRADARRGPRPSRWRGAGHRIGEAAAGIDRATPATRERAIDGLRALAICGVVLGHWLVTALVVWEDGGLRVSSPLRDMPGLAPLSWVLQLLGLFFLVGGYVAARSLARSRERGQSDGAWLRARLGRLLRPLIAVAAVWGLIAAVLPLLGVPEATMRTGVLLTGQPMWFIAVYLAVTALTRYVVAADLRFGAVAVLVPLAAVAAVDLLCHGPWQEAVPGWLGMVNVLPAWLFGYQLGVSWAHGRLSRPIAVVLLIAGAVGLAVLVTRLGYPVSAVGVPGAERSNAHPPSLFVPTLAAAQIGAAVLLRDPLERLLRRSPLLWAGVAALNLGALTVFCWHQSALVAVSAAGSVWGVLPGLTAAADGPAWIAARLLWLPVFGAVLLLLVAALRRYEGPWERTALRSATARTAAVLAAAGFLVALVRIL</sequence>
<keyword evidence="2" id="KW-0472">Membrane</keyword>
<evidence type="ECO:0000313" key="5">
    <source>
        <dbReference type="Proteomes" id="UP000589036"/>
    </source>
</evidence>
<feature type="transmembrane region" description="Helical" evidence="2">
    <location>
        <begin position="139"/>
        <end position="157"/>
    </location>
</feature>
<dbReference type="InterPro" id="IPR002656">
    <property type="entry name" value="Acyl_transf_3_dom"/>
</dbReference>
<dbReference type="EMBL" id="JACCCC010000001">
    <property type="protein sequence ID" value="NYE45743.1"/>
    <property type="molecule type" value="Genomic_DNA"/>
</dbReference>
<evidence type="ECO:0000313" key="4">
    <source>
        <dbReference type="EMBL" id="NYE45743.1"/>
    </source>
</evidence>
<evidence type="ECO:0000256" key="2">
    <source>
        <dbReference type="SAM" id="Phobius"/>
    </source>
</evidence>
<feature type="region of interest" description="Disordered" evidence="1">
    <location>
        <begin position="1"/>
        <end position="29"/>
    </location>
</feature>
<feature type="compositionally biased region" description="Basic and acidic residues" evidence="1">
    <location>
        <begin position="8"/>
        <end position="19"/>
    </location>
</feature>
<dbReference type="RefSeq" id="WP_179641910.1">
    <property type="nucleotide sequence ID" value="NZ_BAAAYY010000002.1"/>
</dbReference>
<dbReference type="Proteomes" id="UP000589036">
    <property type="component" value="Unassembled WGS sequence"/>
</dbReference>
<feature type="transmembrane region" description="Helical" evidence="2">
    <location>
        <begin position="301"/>
        <end position="317"/>
    </location>
</feature>
<feature type="transmembrane region" description="Helical" evidence="2">
    <location>
        <begin position="329"/>
        <end position="346"/>
    </location>
</feature>
<proteinExistence type="predicted"/>
<keyword evidence="2" id="KW-0812">Transmembrane</keyword>
<dbReference type="GO" id="GO:0016747">
    <property type="term" value="F:acyltransferase activity, transferring groups other than amino-acyl groups"/>
    <property type="evidence" value="ECO:0007669"/>
    <property type="project" value="InterPro"/>
</dbReference>
<feature type="transmembrane region" description="Helical" evidence="2">
    <location>
        <begin position="177"/>
        <end position="195"/>
    </location>
</feature>
<reference evidence="4 5" key="1">
    <citation type="submission" date="2020-07" db="EMBL/GenBank/DDBJ databases">
        <title>Sequencing the genomes of 1000 actinobacteria strains.</title>
        <authorList>
            <person name="Klenk H.-P."/>
        </authorList>
    </citation>
    <scope>NUCLEOTIDE SEQUENCE [LARGE SCALE GENOMIC DNA]</scope>
    <source>
        <strain evidence="4 5">CXB654</strain>
    </source>
</reference>
<feature type="transmembrane region" description="Helical" evidence="2">
    <location>
        <begin position="57"/>
        <end position="76"/>
    </location>
</feature>
<accession>A0A852TSN0</accession>
<comment type="caution">
    <text evidence="4">The sequence shown here is derived from an EMBL/GenBank/DDBJ whole genome shotgun (WGS) entry which is preliminary data.</text>
</comment>
<feature type="transmembrane region" description="Helical" evidence="2">
    <location>
        <begin position="202"/>
        <end position="224"/>
    </location>
</feature>
<feature type="transmembrane region" description="Helical" evidence="2">
    <location>
        <begin position="383"/>
        <end position="403"/>
    </location>
</feature>
<feature type="transmembrane region" description="Helical" evidence="2">
    <location>
        <begin position="230"/>
        <end position="248"/>
    </location>
</feature>
<organism evidence="4 5">
    <name type="scientific">Spinactinospora alkalitolerans</name>
    <dbReference type="NCBI Taxonomy" id="687207"/>
    <lineage>
        <taxon>Bacteria</taxon>
        <taxon>Bacillati</taxon>
        <taxon>Actinomycetota</taxon>
        <taxon>Actinomycetes</taxon>
        <taxon>Streptosporangiales</taxon>
        <taxon>Nocardiopsidaceae</taxon>
        <taxon>Spinactinospora</taxon>
    </lineage>
</organism>
<protein>
    <submittedName>
        <fullName evidence="4">Peptidoglycan/LPS O-acetylase OafA/YrhL</fullName>
    </submittedName>
</protein>
<keyword evidence="5" id="KW-1185">Reference proteome</keyword>
<feature type="transmembrane region" description="Helical" evidence="2">
    <location>
        <begin position="260"/>
        <end position="281"/>
    </location>
</feature>
<feature type="domain" description="Acyltransferase 3" evidence="3">
    <location>
        <begin position="51"/>
        <end position="397"/>
    </location>
</feature>